<dbReference type="Proteomes" id="UP000075221">
    <property type="component" value="Chromosome"/>
</dbReference>
<evidence type="ECO:0000313" key="4">
    <source>
        <dbReference type="Proteomes" id="UP000178666"/>
    </source>
</evidence>
<accession>A0AAC9AP49</accession>
<dbReference type="AlphaFoldDB" id="A0AAC9AP49"/>
<evidence type="ECO:0000313" key="2">
    <source>
        <dbReference type="EMBL" id="AOZ47908.1"/>
    </source>
</evidence>
<organism evidence="1 3">
    <name type="scientific">Acidipropionibacterium acidipropionici</name>
    <dbReference type="NCBI Taxonomy" id="1748"/>
    <lineage>
        <taxon>Bacteria</taxon>
        <taxon>Bacillati</taxon>
        <taxon>Actinomycetota</taxon>
        <taxon>Actinomycetes</taxon>
        <taxon>Propionibacteriales</taxon>
        <taxon>Propionibacteriaceae</taxon>
        <taxon>Acidipropionibacterium</taxon>
    </lineage>
</organism>
<reference evidence="1 3" key="2">
    <citation type="submission" date="2016-02" db="EMBL/GenBank/DDBJ databases">
        <title>Complete Genome Sequence of Propionibacterium acidipropionici ATCC 55737.</title>
        <authorList>
            <person name="Luna Flores C.H."/>
            <person name="Nielsen L.K."/>
            <person name="Marcellin E."/>
        </authorList>
    </citation>
    <scope>NUCLEOTIDE SEQUENCE [LARGE SCALE GENOMIC DNA]</scope>
    <source>
        <strain evidence="1 3">ATCC 55737</strain>
    </source>
</reference>
<name>A0AAC9AP49_9ACTN</name>
<dbReference type="Proteomes" id="UP000178666">
    <property type="component" value="Chromosome"/>
</dbReference>
<gene>
    <name evidence="2" type="ORF">A8L58_15840</name>
    <name evidence="1" type="ORF">AXH35_14385</name>
</gene>
<evidence type="ECO:0000313" key="1">
    <source>
        <dbReference type="EMBL" id="AMS06461.1"/>
    </source>
</evidence>
<sequence>MTDDTPLHERDEWIPPECKVERLLQMPALAAMAAQIGQSRNPDGTTSEHSAPTFGSRPAARLDIIDLAEGPTTPAELQTLVMWCSRPIWEALDPDTKAAHPQPIGTVSWGTECAWLADVWGDSRAWLDEADIDMVDMTLDDTYRCLTKAVGLRPPSQIPCPHEGCRSHLEPMGDMLVCHATRWQPFKHEYPGAARLAADWRQHRAVTTSEAVELIPGLTAGRLRQWKRRHKIRPVHTDQSSSDDPEAGQRHWWRPWDIVLLVFPGIDTGEKGQDMVA</sequence>
<keyword evidence="4" id="KW-1185">Reference proteome</keyword>
<evidence type="ECO:0000313" key="3">
    <source>
        <dbReference type="Proteomes" id="UP000075221"/>
    </source>
</evidence>
<dbReference type="EMBL" id="CP014352">
    <property type="protein sequence ID" value="AMS06461.1"/>
    <property type="molecule type" value="Genomic_DNA"/>
</dbReference>
<protein>
    <submittedName>
        <fullName evidence="1">Uncharacterized protein</fullName>
    </submittedName>
</protein>
<proteinExistence type="predicted"/>
<reference evidence="2 4" key="1">
    <citation type="journal article" date="2016" name="Plant Dis.">
        <title>Improved production of propionic acid using genome shuffling.</title>
        <authorList>
            <person name="Luna-Flores C.H."/>
            <person name="Palfreyman R.W."/>
            <person name="Kromer J.O."/>
            <person name="Nielsen L.K."/>
            <person name="Marcellin E."/>
        </authorList>
    </citation>
    <scope>NUCLEOTIDE SEQUENCE [LARGE SCALE GENOMIC DNA]</scope>
    <source>
        <strain evidence="2 4">F3E8</strain>
    </source>
</reference>
<dbReference type="RefSeq" id="WP_062820301.1">
    <property type="nucleotide sequence ID" value="NZ_CP014352.1"/>
</dbReference>
<dbReference type="EMBL" id="CP015970">
    <property type="protein sequence ID" value="AOZ47908.1"/>
    <property type="molecule type" value="Genomic_DNA"/>
</dbReference>